<gene>
    <name evidence="8" type="ORF">HYX28_07520</name>
</gene>
<dbReference type="InterPro" id="IPR017896">
    <property type="entry name" value="4Fe4S_Fe-S-bd"/>
</dbReference>
<dbReference type="PROSITE" id="PS51379">
    <property type="entry name" value="4FE4S_FER_2"/>
    <property type="match status" value="2"/>
</dbReference>
<evidence type="ECO:0000256" key="1">
    <source>
        <dbReference type="ARBA" id="ARBA00022485"/>
    </source>
</evidence>
<keyword evidence="4 6" id="KW-0408">Iron</keyword>
<dbReference type="Gene3D" id="1.10.1060.10">
    <property type="entry name" value="Alpha-helical ferredoxin"/>
    <property type="match status" value="1"/>
</dbReference>
<dbReference type="InterPro" id="IPR009051">
    <property type="entry name" value="Helical_ferredxn"/>
</dbReference>
<dbReference type="Gene3D" id="3.20.20.150">
    <property type="entry name" value="Divalent-metal-dependent TIM barrel enzymes"/>
    <property type="match status" value="1"/>
</dbReference>
<dbReference type="Pfam" id="PF02754">
    <property type="entry name" value="CCG"/>
    <property type="match status" value="2"/>
</dbReference>
<feature type="domain" description="4Fe-4S ferredoxin-type" evidence="7">
    <location>
        <begin position="18"/>
        <end position="49"/>
    </location>
</feature>
<dbReference type="PIRSF" id="PIRSF000139">
    <property type="entry name" value="Glc_ox_4Fe-4S"/>
    <property type="match status" value="1"/>
</dbReference>
<name>A0A932A9M4_9BACT</name>
<evidence type="ECO:0000313" key="9">
    <source>
        <dbReference type="Proteomes" id="UP000779809"/>
    </source>
</evidence>
<evidence type="ECO:0000256" key="5">
    <source>
        <dbReference type="ARBA" id="ARBA00023014"/>
    </source>
</evidence>
<dbReference type="PROSITE" id="PS00198">
    <property type="entry name" value="4FE4S_FER_1"/>
    <property type="match status" value="1"/>
</dbReference>
<comment type="catalytic activity">
    <reaction evidence="6">
        <text>glycolate + A = glyoxylate + AH2</text>
        <dbReference type="Rhea" id="RHEA:21264"/>
        <dbReference type="ChEBI" id="CHEBI:13193"/>
        <dbReference type="ChEBI" id="CHEBI:17499"/>
        <dbReference type="ChEBI" id="CHEBI:29805"/>
        <dbReference type="ChEBI" id="CHEBI:36655"/>
        <dbReference type="EC" id="1.1.99.14"/>
    </reaction>
</comment>
<evidence type="ECO:0000256" key="2">
    <source>
        <dbReference type="ARBA" id="ARBA00022723"/>
    </source>
</evidence>
<accession>A0A932A9M4</accession>
<keyword evidence="6" id="KW-0813">Transport</keyword>
<dbReference type="AlphaFoldDB" id="A0A932A9M4"/>
<dbReference type="PANTHER" id="PTHR32479">
    <property type="entry name" value="GLYCOLATE OXIDASE IRON-SULFUR SUBUNIT"/>
    <property type="match status" value="1"/>
</dbReference>
<evidence type="ECO:0000313" key="8">
    <source>
        <dbReference type="EMBL" id="MBI2678616.1"/>
    </source>
</evidence>
<dbReference type="InterPro" id="IPR004017">
    <property type="entry name" value="Cys_rich_dom"/>
</dbReference>
<dbReference type="GO" id="GO:0051539">
    <property type="term" value="F:4 iron, 4 sulfur cluster binding"/>
    <property type="evidence" value="ECO:0007669"/>
    <property type="project" value="UniProtKB-UniRule"/>
</dbReference>
<evidence type="ECO:0000256" key="3">
    <source>
        <dbReference type="ARBA" id="ARBA00022737"/>
    </source>
</evidence>
<dbReference type="EC" id="1.1.99.14" evidence="6"/>
<dbReference type="InterPro" id="IPR017900">
    <property type="entry name" value="4Fe4S_Fe_S_CS"/>
</dbReference>
<comment type="catalytic activity">
    <reaction evidence="6">
        <text>(R)-lactate + A = pyruvate + AH2</text>
        <dbReference type="Rhea" id="RHEA:15089"/>
        <dbReference type="ChEBI" id="CHEBI:13193"/>
        <dbReference type="ChEBI" id="CHEBI:15361"/>
        <dbReference type="ChEBI" id="CHEBI:16004"/>
        <dbReference type="ChEBI" id="CHEBI:17499"/>
    </reaction>
</comment>
<sequence length="436" mass="48027">MPLSIEPAPHASCFSAHDRPTWELYSTCVHCGLCLQQCPTYRVLGTEMESPRGRIYQVMLADEGRLPIGDAFVTHIDRCLGCLACQTACPSGVPYGHIVERARAQIEQRYHRPWLASWVRHFVYAGLLGDYKKLARWARRLRWYQHSWLARAVRASGLLKLFGLAPMEALAPQVSQAFSFEDFGAMFPARGERRGRVALLAGCVGSVAFDPLNRATIRVLQANGLEVIMPEGQGCCGALHAHAGRREEARTLARNNIRAFEQWSCDAIVTNAAGCGSAMKDYVDLLAGSSEDSETAASAQEFVKKVRDVTEYLAELGVRPPAHPLALRATYQDPCHLAHAQRIRSAPRELLRAAGVELVEMQHPDYCCGSAGVYNVVEVELAGQILEEKMDDVAATSVNLLVTANTGCMLQLRSGVARRGLPMQVKHVIEVLDEAY</sequence>
<dbReference type="PANTHER" id="PTHR32479:SF17">
    <property type="entry name" value="GLYCOLATE OXIDASE IRON-SULFUR SUBUNIT"/>
    <property type="match status" value="1"/>
</dbReference>
<proteinExistence type="predicted"/>
<evidence type="ECO:0000256" key="6">
    <source>
        <dbReference type="PIRNR" id="PIRNR000139"/>
    </source>
</evidence>
<comment type="cofactor">
    <cofactor evidence="6">
        <name>[4Fe-4S] cluster</name>
        <dbReference type="ChEBI" id="CHEBI:49883"/>
    </cofactor>
    <text evidence="6">Binds 2 [4Fe-4S] clusters.</text>
</comment>
<evidence type="ECO:0000256" key="4">
    <source>
        <dbReference type="ARBA" id="ARBA00023004"/>
    </source>
</evidence>
<dbReference type="GO" id="GO:0019154">
    <property type="term" value="F:glycolate dehydrogenase activity"/>
    <property type="evidence" value="ECO:0007669"/>
    <property type="project" value="UniProtKB-EC"/>
</dbReference>
<feature type="domain" description="4Fe-4S ferredoxin-type" evidence="7">
    <location>
        <begin position="69"/>
        <end position="101"/>
    </location>
</feature>
<evidence type="ECO:0000259" key="7">
    <source>
        <dbReference type="PROSITE" id="PS51379"/>
    </source>
</evidence>
<dbReference type="Proteomes" id="UP000779809">
    <property type="component" value="Unassembled WGS sequence"/>
</dbReference>
<dbReference type="SUPFAM" id="SSF54862">
    <property type="entry name" value="4Fe-4S ferredoxins"/>
    <property type="match status" value="1"/>
</dbReference>
<dbReference type="EMBL" id="JACPNR010000009">
    <property type="protein sequence ID" value="MBI2678616.1"/>
    <property type="molecule type" value="Genomic_DNA"/>
</dbReference>
<comment type="function">
    <text evidence="6">Component of a complex that catalyzes the oxidation of glycolate to glyoxylate.</text>
</comment>
<keyword evidence="3" id="KW-0677">Repeat</keyword>
<keyword evidence="1 6" id="KW-0004">4Fe-4S</keyword>
<keyword evidence="2 6" id="KW-0479">Metal-binding</keyword>
<reference evidence="8" key="1">
    <citation type="submission" date="2020-07" db="EMBL/GenBank/DDBJ databases">
        <title>Huge and variable diversity of episymbiotic CPR bacteria and DPANN archaea in groundwater ecosystems.</title>
        <authorList>
            <person name="He C.Y."/>
            <person name="Keren R."/>
            <person name="Whittaker M."/>
            <person name="Farag I.F."/>
            <person name="Doudna J."/>
            <person name="Cate J.H.D."/>
            <person name="Banfield J.F."/>
        </authorList>
    </citation>
    <scope>NUCLEOTIDE SEQUENCE</scope>
    <source>
        <strain evidence="8">NC_groundwater_580_Pr5_B-0.1um_64_19</strain>
    </source>
</reference>
<dbReference type="GO" id="GO:0046872">
    <property type="term" value="F:metal ion binding"/>
    <property type="evidence" value="ECO:0007669"/>
    <property type="project" value="UniProtKB-UniRule"/>
</dbReference>
<protein>
    <recommendedName>
        <fullName evidence="6">Glycolate oxidase iron-sulfur subunit</fullName>
        <ecNumber evidence="6">1.1.99.14</ecNumber>
    </recommendedName>
</protein>
<dbReference type="InterPro" id="IPR012257">
    <property type="entry name" value="Glc_ox_4Fe-4S"/>
</dbReference>
<keyword evidence="5 6" id="KW-0411">Iron-sulfur</keyword>
<dbReference type="Pfam" id="PF13183">
    <property type="entry name" value="Fer4_8"/>
    <property type="match status" value="1"/>
</dbReference>
<organism evidence="8 9">
    <name type="scientific">Candidatus Korobacter versatilis</name>
    <dbReference type="NCBI Taxonomy" id="658062"/>
    <lineage>
        <taxon>Bacteria</taxon>
        <taxon>Pseudomonadati</taxon>
        <taxon>Acidobacteriota</taxon>
        <taxon>Terriglobia</taxon>
        <taxon>Terriglobales</taxon>
        <taxon>Candidatus Korobacteraceae</taxon>
        <taxon>Candidatus Korobacter</taxon>
    </lineage>
</organism>
<keyword evidence="6" id="KW-0249">Electron transport</keyword>
<comment type="caution">
    <text evidence="8">The sequence shown here is derived from an EMBL/GenBank/DDBJ whole genome shotgun (WGS) entry which is preliminary data.</text>
</comment>